<protein>
    <submittedName>
        <fullName evidence="2">Class I SAM-dependent methyltransferase</fullName>
    </submittedName>
</protein>
<evidence type="ECO:0000259" key="1">
    <source>
        <dbReference type="Pfam" id="PF13847"/>
    </source>
</evidence>
<dbReference type="SUPFAM" id="SSF53335">
    <property type="entry name" value="S-adenosyl-L-methionine-dependent methyltransferases"/>
    <property type="match status" value="1"/>
</dbReference>
<organism evidence="2 3">
    <name type="scientific">Scytonema hofmannii FACHB-248</name>
    <dbReference type="NCBI Taxonomy" id="1842502"/>
    <lineage>
        <taxon>Bacteria</taxon>
        <taxon>Bacillati</taxon>
        <taxon>Cyanobacteriota</taxon>
        <taxon>Cyanophyceae</taxon>
        <taxon>Nostocales</taxon>
        <taxon>Scytonemataceae</taxon>
        <taxon>Scytonema</taxon>
    </lineage>
</organism>
<accession>A0ABR8H1L8</accession>
<name>A0ABR8H1L8_9CYAN</name>
<dbReference type="CDD" id="cd02440">
    <property type="entry name" value="AdoMet_MTases"/>
    <property type="match status" value="1"/>
</dbReference>
<reference evidence="2 3" key="1">
    <citation type="journal article" date="2020" name="ISME J.">
        <title>Comparative genomics reveals insights into cyanobacterial evolution and habitat adaptation.</title>
        <authorList>
            <person name="Chen M.Y."/>
            <person name="Teng W.K."/>
            <person name="Zhao L."/>
            <person name="Hu C.X."/>
            <person name="Zhou Y.K."/>
            <person name="Han B.P."/>
            <person name="Song L.R."/>
            <person name="Shu W.S."/>
        </authorList>
    </citation>
    <scope>NUCLEOTIDE SEQUENCE [LARGE SCALE GENOMIC DNA]</scope>
    <source>
        <strain evidence="2 3">FACHB-248</strain>
    </source>
</reference>
<dbReference type="GO" id="GO:0032259">
    <property type="term" value="P:methylation"/>
    <property type="evidence" value="ECO:0007669"/>
    <property type="project" value="UniProtKB-KW"/>
</dbReference>
<dbReference type="Pfam" id="PF13847">
    <property type="entry name" value="Methyltransf_31"/>
    <property type="match status" value="1"/>
</dbReference>
<keyword evidence="2" id="KW-0808">Transferase</keyword>
<evidence type="ECO:0000313" key="3">
    <source>
        <dbReference type="Proteomes" id="UP000660380"/>
    </source>
</evidence>
<dbReference type="RefSeq" id="WP_029631007.1">
    <property type="nucleotide sequence ID" value="NZ_JACJTA010000138.1"/>
</dbReference>
<proteinExistence type="predicted"/>
<feature type="domain" description="Methyltransferase" evidence="1">
    <location>
        <begin position="61"/>
        <end position="170"/>
    </location>
</feature>
<dbReference type="InterPro" id="IPR053173">
    <property type="entry name" value="SAM-binding_MTase"/>
</dbReference>
<dbReference type="Proteomes" id="UP000660380">
    <property type="component" value="Unassembled WGS sequence"/>
</dbReference>
<keyword evidence="2" id="KW-0489">Methyltransferase</keyword>
<dbReference type="Gene3D" id="3.40.50.150">
    <property type="entry name" value="Vaccinia Virus protein VP39"/>
    <property type="match status" value="1"/>
</dbReference>
<evidence type="ECO:0000313" key="2">
    <source>
        <dbReference type="EMBL" id="MBD2609237.1"/>
    </source>
</evidence>
<comment type="caution">
    <text evidence="2">The sequence shown here is derived from an EMBL/GenBank/DDBJ whole genome shotgun (WGS) entry which is preliminary data.</text>
</comment>
<dbReference type="GO" id="GO:0008168">
    <property type="term" value="F:methyltransferase activity"/>
    <property type="evidence" value="ECO:0007669"/>
    <property type="project" value="UniProtKB-KW"/>
</dbReference>
<dbReference type="PANTHER" id="PTHR45128:SF1">
    <property type="entry name" value="S-ADENOSYLMETHIONINE-DEPENDENT METHYLTRANSFERASE RV2258C"/>
    <property type="match status" value="1"/>
</dbReference>
<gene>
    <name evidence="2" type="ORF">H6G81_33205</name>
</gene>
<dbReference type="PANTHER" id="PTHR45128">
    <property type="entry name" value="METHYLTRANSFERASE TYPE 11"/>
    <property type="match status" value="1"/>
</dbReference>
<keyword evidence="3" id="KW-1185">Reference proteome</keyword>
<dbReference type="InterPro" id="IPR025714">
    <property type="entry name" value="Methyltranfer_dom"/>
</dbReference>
<sequence length="235" mass="26825">MGTTEEGYSLFNFVTEKQKLCPNQLSEKLVERLPATSMPDTDWWEDLWPQPEKTLKDMGLQSGMSVLDFGCGYGHFTIPAAQLVNPSLVVGIDIDLPILLQAQKKQFALELSNCIFLYQDFLSIPNLIANKFDYIIIHSTFHGLPKPVKFVKQIIHLLKIKGYISVVNWQPISREQTIWKGKPRGPKTELRIAPQQLLSTMQAANERLIPVQYVELPPYHYGITFQLTGLKQKIK</sequence>
<dbReference type="InterPro" id="IPR029063">
    <property type="entry name" value="SAM-dependent_MTases_sf"/>
</dbReference>
<dbReference type="EMBL" id="JACJTA010000138">
    <property type="protein sequence ID" value="MBD2609237.1"/>
    <property type="molecule type" value="Genomic_DNA"/>
</dbReference>